<name>A0ABX1X451_9BACL</name>
<evidence type="ECO:0000313" key="1">
    <source>
        <dbReference type="EMBL" id="NOU63192.1"/>
    </source>
</evidence>
<organism evidence="1 2">
    <name type="scientific">Paenibacillus plantarum</name>
    <dbReference type="NCBI Taxonomy" id="2654975"/>
    <lineage>
        <taxon>Bacteria</taxon>
        <taxon>Bacillati</taxon>
        <taxon>Bacillota</taxon>
        <taxon>Bacilli</taxon>
        <taxon>Bacillales</taxon>
        <taxon>Paenibacillaceae</taxon>
        <taxon>Paenibacillus</taxon>
    </lineage>
</organism>
<accession>A0ABX1X451</accession>
<proteinExistence type="predicted"/>
<reference evidence="1 2" key="1">
    <citation type="submission" date="2019-10" db="EMBL/GenBank/DDBJ databases">
        <title>Description of Paenibacillus humi sp. nov.</title>
        <authorList>
            <person name="Carlier A."/>
            <person name="Qi S."/>
        </authorList>
    </citation>
    <scope>NUCLEOTIDE SEQUENCE [LARGE SCALE GENOMIC DNA]</scope>
    <source>
        <strain evidence="1 2">LMG 31461</strain>
    </source>
</reference>
<protein>
    <submittedName>
        <fullName evidence="1">Uncharacterized protein</fullName>
    </submittedName>
</protein>
<dbReference type="RefSeq" id="WP_171628998.1">
    <property type="nucleotide sequence ID" value="NZ_WHNY01000009.1"/>
</dbReference>
<dbReference type="EMBL" id="WHNY01000009">
    <property type="protein sequence ID" value="NOU63192.1"/>
    <property type="molecule type" value="Genomic_DNA"/>
</dbReference>
<gene>
    <name evidence="1" type="ORF">GC096_03915</name>
</gene>
<dbReference type="InterPro" id="IPR058600">
    <property type="entry name" value="YhjD-like"/>
</dbReference>
<keyword evidence="2" id="KW-1185">Reference proteome</keyword>
<dbReference type="Proteomes" id="UP000653578">
    <property type="component" value="Unassembled WGS sequence"/>
</dbReference>
<sequence>MTTEEEMNDIILCIVLPLLLNLIDKWEWFPDPTPLKHLHESQFQILRDLITIDHVEAKQRLKAADVKMVKKEKFSPSLDYTIYVRRRVENVGFMKGHIKSEMSRWLGKYVAKLDKSKFNNQHAAELKTGK</sequence>
<evidence type="ECO:0000313" key="2">
    <source>
        <dbReference type="Proteomes" id="UP000653578"/>
    </source>
</evidence>
<comment type="caution">
    <text evidence="1">The sequence shown here is derived from an EMBL/GenBank/DDBJ whole genome shotgun (WGS) entry which is preliminary data.</text>
</comment>
<dbReference type="Pfam" id="PF26325">
    <property type="entry name" value="YhjD"/>
    <property type="match status" value="1"/>
</dbReference>